<dbReference type="GeneID" id="108253225"/>
<gene>
    <name evidence="3" type="primary">LOC108253225</name>
</gene>
<proteinExistence type="predicted"/>
<protein>
    <submittedName>
        <fullName evidence="3">Uncharacterized protein LOC108253225 isoform X2</fullName>
    </submittedName>
</protein>
<evidence type="ECO:0000313" key="2">
    <source>
        <dbReference type="Proteomes" id="UP000079169"/>
    </source>
</evidence>
<evidence type="ECO:0000313" key="3">
    <source>
        <dbReference type="RefSeq" id="XP_017302259.1"/>
    </source>
</evidence>
<keyword evidence="2" id="KW-1185">Reference proteome</keyword>
<dbReference type="AlphaFoldDB" id="A0A1S4EJE4"/>
<dbReference type="RefSeq" id="XP_017302259.1">
    <property type="nucleotide sequence ID" value="XM_017446770.2"/>
</dbReference>
<name>A0A1S4EJE4_DIACI</name>
<accession>A0A1S4EJE4</accession>
<dbReference type="Proteomes" id="UP000079169">
    <property type="component" value="Unplaced"/>
</dbReference>
<organism evidence="2 3">
    <name type="scientific">Diaphorina citri</name>
    <name type="common">Asian citrus psyllid</name>
    <dbReference type="NCBI Taxonomy" id="121845"/>
    <lineage>
        <taxon>Eukaryota</taxon>
        <taxon>Metazoa</taxon>
        <taxon>Ecdysozoa</taxon>
        <taxon>Arthropoda</taxon>
        <taxon>Hexapoda</taxon>
        <taxon>Insecta</taxon>
        <taxon>Pterygota</taxon>
        <taxon>Neoptera</taxon>
        <taxon>Paraneoptera</taxon>
        <taxon>Hemiptera</taxon>
        <taxon>Sternorrhyncha</taxon>
        <taxon>Psylloidea</taxon>
        <taxon>Psyllidae</taxon>
        <taxon>Diaphorininae</taxon>
        <taxon>Diaphorina</taxon>
    </lineage>
</organism>
<feature type="signal peptide" evidence="1">
    <location>
        <begin position="1"/>
        <end position="21"/>
    </location>
</feature>
<reference evidence="3" key="1">
    <citation type="submission" date="2025-08" db="UniProtKB">
        <authorList>
            <consortium name="RefSeq"/>
        </authorList>
    </citation>
    <scope>IDENTIFICATION</scope>
</reference>
<feature type="chain" id="PRO_5010248459" evidence="1">
    <location>
        <begin position="22"/>
        <end position="95"/>
    </location>
</feature>
<evidence type="ECO:0000256" key="1">
    <source>
        <dbReference type="SAM" id="SignalP"/>
    </source>
</evidence>
<sequence>MSLSTRFLLLFVFSIISSTRSAVRPIIQVSSNGRNISITSVAQPLPAELNTIMCRMPSLPPGAHICRQAPGSQNPELNLDSIWAEICQSVALILG</sequence>
<keyword evidence="1" id="KW-0732">Signal</keyword>